<evidence type="ECO:0000313" key="4">
    <source>
        <dbReference type="Proteomes" id="UP000002171"/>
    </source>
</evidence>
<dbReference type="Gene3D" id="1.10.8.1180">
    <property type="match status" value="1"/>
</dbReference>
<name>A0A7U8C681_NEPCE</name>
<dbReference type="RefSeq" id="WP_007020577.1">
    <property type="nucleotide sequence ID" value="NZ_CH724125.1"/>
</dbReference>
<reference evidence="3 4" key="1">
    <citation type="submission" date="2006-02" db="EMBL/GenBank/DDBJ databases">
        <authorList>
            <person name="Pinhassi J."/>
            <person name="Pedros-Alio C."/>
            <person name="Ferriera S."/>
            <person name="Johnson J."/>
            <person name="Kravitz S."/>
            <person name="Halpern A."/>
            <person name="Remington K."/>
            <person name="Beeson K."/>
            <person name="Tran B."/>
            <person name="Rogers Y.-H."/>
            <person name="Friedman R."/>
            <person name="Venter J.C."/>
        </authorList>
    </citation>
    <scope>NUCLEOTIDE SEQUENCE [LARGE SCALE GENOMIC DNA]</scope>
    <source>
        <strain evidence="3 4">MED92</strain>
    </source>
</reference>
<dbReference type="EMBL" id="AAOW01000003">
    <property type="protein sequence ID" value="EAR62267.1"/>
    <property type="molecule type" value="Genomic_DNA"/>
</dbReference>
<dbReference type="Proteomes" id="UP000002171">
    <property type="component" value="Unassembled WGS sequence"/>
</dbReference>
<evidence type="ECO:0000313" key="3">
    <source>
        <dbReference type="EMBL" id="EAR62267.1"/>
    </source>
</evidence>
<gene>
    <name evidence="3" type="ORF">MED92_14558</name>
</gene>
<feature type="compositionally biased region" description="Polar residues" evidence="1">
    <location>
        <begin position="286"/>
        <end position="295"/>
    </location>
</feature>
<dbReference type="InterPro" id="IPR040480">
    <property type="entry name" value="DnaT_DNA_bind"/>
</dbReference>
<feature type="region of interest" description="Disordered" evidence="1">
    <location>
        <begin position="281"/>
        <end position="311"/>
    </location>
</feature>
<evidence type="ECO:0000256" key="1">
    <source>
        <dbReference type="SAM" id="MobiDB-lite"/>
    </source>
</evidence>
<comment type="caution">
    <text evidence="3">The sequence shown here is derived from an EMBL/GenBank/DDBJ whole genome shotgun (WGS) entry which is preliminary data.</text>
</comment>
<protein>
    <recommendedName>
        <fullName evidence="2">DnaT DNA-binding domain-containing protein</fullName>
    </recommendedName>
</protein>
<proteinExistence type="predicted"/>
<dbReference type="AlphaFoldDB" id="A0A7U8C681"/>
<accession>A0A7U8C681</accession>
<feature type="domain" description="DnaT DNA-binding" evidence="2">
    <location>
        <begin position="217"/>
        <end position="282"/>
    </location>
</feature>
<dbReference type="OrthoDB" id="5718012at2"/>
<organism evidence="3 4">
    <name type="scientific">Neptuniibacter caesariensis</name>
    <dbReference type="NCBI Taxonomy" id="207954"/>
    <lineage>
        <taxon>Bacteria</taxon>
        <taxon>Pseudomonadati</taxon>
        <taxon>Pseudomonadota</taxon>
        <taxon>Gammaproteobacteria</taxon>
        <taxon>Oceanospirillales</taxon>
        <taxon>Oceanospirillaceae</taxon>
        <taxon>Neptuniibacter</taxon>
    </lineage>
</organism>
<evidence type="ECO:0000259" key="2">
    <source>
        <dbReference type="Pfam" id="PF17948"/>
    </source>
</evidence>
<keyword evidence="4" id="KW-1185">Reference proteome</keyword>
<dbReference type="Pfam" id="PF17948">
    <property type="entry name" value="DnaT"/>
    <property type="match status" value="1"/>
</dbReference>
<sequence>MSYQFPETPILLYPSLAKELGVEAAVLLTLYHQQFQRLQNHSSELIFSHQQWLALGAFWDEEQLAQLTSQLVAAGYLEASFVPDGRVQIQFVEAEADADDAFVEEPEIEIVSRLPVVEEIHLENTAPTPVNQPSPDYSHAAYPEMQDTPYYPDHNQPAVPQSSIPTIQTTAVDRGPAPTFGGSIGWARKAQQQRSGRSDELHACFDQQEKLRKKLHPMELGWQPSANFYALLPRHNISPQFAQTCLDEFVLYWLDKDRKETNWDQKFLGWVKREWVKKQTQEGRQQRLSNEQQAGFNHENPRRDTREKRQRVTAAIMDIKDTDW</sequence>